<feature type="domain" description="HD" evidence="8">
    <location>
        <begin position="45"/>
        <end position="144"/>
    </location>
</feature>
<dbReference type="InterPro" id="IPR006674">
    <property type="entry name" value="HD_domain"/>
</dbReference>
<dbReference type="SMART" id="SM00471">
    <property type="entry name" value="HDc"/>
    <property type="match status" value="1"/>
</dbReference>
<sequence length="715" mass="81041">MSTIDALAERLGSYLPQEQIQQVCRAYFYAEQAHDGQYRKSGEPYIIHPLAVADILASMQLDYQTLMAAMLHDVIEDTGIPKKALHAQFGEIVADLVDGVSKLNKMEFATKAEAQAENFQKMVLAMASDIRVIVVKLADRLHNMRTLGAMQPASQRRIARETLDIYAPIAGRLGMHLMRTELEDLAFAAHFPMRSKHLLAAVNKTRESRKEQIEQVQQSIHQRLQEQKLSARVVWRQRHLNSIYNKMYHERKRLVSIMATQVVAIVTDKVDTCYRILGALHSLYKPVPGTFSDYIAIPKANAYQALHTTLFTGKGFQLEVLIRTEEMEMVANLGIATQWSSKSHQQLSSDRLQGSHSRAQRWVANLLEMRERAASSLEFIEHVKEDLFPDEIYVFTPKGKIMELPRGATPVDFAYGVHTQVGNTCVGCYLDGHLAALSSPLQSGQTVEIITKENSHPNMAWLNFVVTGKARSSIRHYLKNLERSESIELGRRLLTQAANQFGYSLDSRSEVAEAEILLEFNYPNWDTLLENVGLGQHTAHILAHRLRPRDNEEQSTSTAVSKTTNSQQALTISGSESMLVKFARCCFPIPGDPILGHFSSGHLMVHHAHCRNTQEWMNKADKCLNLTWDSHRHREFPTRLKAQVQSQRGIISSLALSISQAEANLLRIDTHEQAGNLLEVEMDLQVRDRVHLARVLRRLRHLKTVIKIQRIHNCQ</sequence>
<feature type="domain" description="ACT" evidence="7">
    <location>
        <begin position="639"/>
        <end position="713"/>
    </location>
</feature>
<dbReference type="EC" id="3.1.7.2" evidence="3"/>
<feature type="region of interest" description="Disordered" evidence="6">
    <location>
        <begin position="547"/>
        <end position="566"/>
    </location>
</feature>
<comment type="catalytic activity">
    <reaction evidence="4">
        <text>guanosine 3',5'-bis(diphosphate) + H2O = GDP + diphosphate + H(+)</text>
        <dbReference type="Rhea" id="RHEA:14253"/>
        <dbReference type="ChEBI" id="CHEBI:15377"/>
        <dbReference type="ChEBI" id="CHEBI:15378"/>
        <dbReference type="ChEBI" id="CHEBI:33019"/>
        <dbReference type="ChEBI" id="CHEBI:58189"/>
        <dbReference type="ChEBI" id="CHEBI:77828"/>
        <dbReference type="EC" id="3.1.7.2"/>
    </reaction>
</comment>
<dbReference type="CDD" id="cd05399">
    <property type="entry name" value="NT_Rel-Spo_like"/>
    <property type="match status" value="1"/>
</dbReference>
<dbReference type="EMBL" id="JBHLZN010000002">
    <property type="protein sequence ID" value="MFB9886176.1"/>
    <property type="molecule type" value="Genomic_DNA"/>
</dbReference>
<dbReference type="Gene3D" id="1.10.3210.10">
    <property type="entry name" value="Hypothetical protein af1432"/>
    <property type="match status" value="1"/>
</dbReference>
<evidence type="ECO:0000256" key="1">
    <source>
        <dbReference type="ARBA" id="ARBA00022801"/>
    </source>
</evidence>
<dbReference type="RefSeq" id="WP_027311664.1">
    <property type="nucleotide sequence ID" value="NZ_JBHLZN010000002.1"/>
</dbReference>
<dbReference type="Gene3D" id="3.10.20.30">
    <property type="match status" value="1"/>
</dbReference>
<dbReference type="NCBIfam" id="TIGR00691">
    <property type="entry name" value="spoT_relA"/>
    <property type="match status" value="1"/>
</dbReference>
<accession>A0ABV5ZA81</accession>
<dbReference type="CDD" id="cd00077">
    <property type="entry name" value="HDc"/>
    <property type="match status" value="1"/>
</dbReference>
<dbReference type="InterPro" id="IPR002912">
    <property type="entry name" value="ACT_dom"/>
</dbReference>
<dbReference type="InterPro" id="IPR033655">
    <property type="entry name" value="TGS_RelA/SpoT"/>
</dbReference>
<dbReference type="PROSITE" id="PS51671">
    <property type="entry name" value="ACT"/>
    <property type="match status" value="1"/>
</dbReference>
<dbReference type="InterPro" id="IPR045600">
    <property type="entry name" value="RelA/SpoT_AH_RIS"/>
</dbReference>
<dbReference type="InterPro" id="IPR012675">
    <property type="entry name" value="Beta-grasp_dom_sf"/>
</dbReference>
<evidence type="ECO:0000256" key="6">
    <source>
        <dbReference type="SAM" id="MobiDB-lite"/>
    </source>
</evidence>
<dbReference type="InterPro" id="IPR004811">
    <property type="entry name" value="RelA/Spo_fam"/>
</dbReference>
<dbReference type="InterPro" id="IPR043519">
    <property type="entry name" value="NT_sf"/>
</dbReference>
<dbReference type="InterPro" id="IPR003607">
    <property type="entry name" value="HD/PDEase_dom"/>
</dbReference>
<proteinExistence type="inferred from homology"/>
<keyword evidence="11" id="KW-1185">Reference proteome</keyword>
<evidence type="ECO:0000313" key="10">
    <source>
        <dbReference type="EMBL" id="MFB9886176.1"/>
    </source>
</evidence>
<dbReference type="CDD" id="cd04876">
    <property type="entry name" value="ACT_RelA-SpoT"/>
    <property type="match status" value="1"/>
</dbReference>
<comment type="caution">
    <text evidence="10">The sequence shown here is derived from an EMBL/GenBank/DDBJ whole genome shotgun (WGS) entry which is preliminary data.</text>
</comment>
<dbReference type="PROSITE" id="PS51831">
    <property type="entry name" value="HD"/>
    <property type="match status" value="1"/>
</dbReference>
<evidence type="ECO:0000259" key="9">
    <source>
        <dbReference type="PROSITE" id="PS51880"/>
    </source>
</evidence>
<dbReference type="PROSITE" id="PS51880">
    <property type="entry name" value="TGS"/>
    <property type="match status" value="1"/>
</dbReference>
<dbReference type="Pfam" id="PF13328">
    <property type="entry name" value="HD_4"/>
    <property type="match status" value="1"/>
</dbReference>
<organism evidence="10 11">
    <name type="scientific">Balneatrix alpica</name>
    <dbReference type="NCBI Taxonomy" id="75684"/>
    <lineage>
        <taxon>Bacteria</taxon>
        <taxon>Pseudomonadati</taxon>
        <taxon>Pseudomonadota</taxon>
        <taxon>Gammaproteobacteria</taxon>
        <taxon>Oceanospirillales</taxon>
        <taxon>Balneatrichaceae</taxon>
        <taxon>Balneatrix</taxon>
    </lineage>
</organism>
<dbReference type="InterPro" id="IPR012676">
    <property type="entry name" value="TGS-like"/>
</dbReference>
<keyword evidence="1" id="KW-0378">Hydrolase</keyword>
<dbReference type="Gene3D" id="3.30.70.260">
    <property type="match status" value="1"/>
</dbReference>
<dbReference type="SMART" id="SM00954">
    <property type="entry name" value="RelA_SpoT"/>
    <property type="match status" value="1"/>
</dbReference>
<protein>
    <recommendedName>
        <fullName evidence="3">guanosine-3',5'-bis(diphosphate) 3'-diphosphatase</fullName>
        <ecNumber evidence="3">3.1.7.2</ecNumber>
    </recommendedName>
</protein>
<feature type="domain" description="TGS" evidence="9">
    <location>
        <begin position="390"/>
        <end position="451"/>
    </location>
</feature>
<dbReference type="CDD" id="cd01668">
    <property type="entry name" value="TGS_RSH"/>
    <property type="match status" value="1"/>
</dbReference>
<evidence type="ECO:0000313" key="11">
    <source>
        <dbReference type="Proteomes" id="UP001589628"/>
    </source>
</evidence>
<dbReference type="Pfam" id="PF04607">
    <property type="entry name" value="RelA_SpoT"/>
    <property type="match status" value="1"/>
</dbReference>
<evidence type="ECO:0000256" key="3">
    <source>
        <dbReference type="ARBA" id="ARBA00024387"/>
    </source>
</evidence>
<comment type="function">
    <text evidence="5">In eubacteria ppGpp (guanosine 3'-diphosphate 5'-diphosphate) is a mediator of the stringent response that coordinates a variety of cellular activities in response to changes in nutritional abundance.</text>
</comment>
<evidence type="ECO:0000259" key="7">
    <source>
        <dbReference type="PROSITE" id="PS51671"/>
    </source>
</evidence>
<dbReference type="PANTHER" id="PTHR21262:SF36">
    <property type="entry name" value="BIFUNCTIONAL (P)PPGPP SYNTHASE_HYDROLASE SPOT"/>
    <property type="match status" value="1"/>
</dbReference>
<dbReference type="SUPFAM" id="SSF81271">
    <property type="entry name" value="TGS-like"/>
    <property type="match status" value="1"/>
</dbReference>
<gene>
    <name evidence="10" type="ORF">ACFFLH_07120</name>
</gene>
<dbReference type="Proteomes" id="UP001589628">
    <property type="component" value="Unassembled WGS sequence"/>
</dbReference>
<comment type="similarity">
    <text evidence="5">Belongs to the relA/spoT family.</text>
</comment>
<dbReference type="PANTHER" id="PTHR21262">
    <property type="entry name" value="GUANOSINE-3',5'-BIS DIPHOSPHATE 3'-PYROPHOSPHOHYDROLASE"/>
    <property type="match status" value="1"/>
</dbReference>
<dbReference type="InterPro" id="IPR004095">
    <property type="entry name" value="TGS"/>
</dbReference>
<evidence type="ECO:0000256" key="5">
    <source>
        <dbReference type="RuleBase" id="RU003847"/>
    </source>
</evidence>
<dbReference type="Gene3D" id="3.30.460.10">
    <property type="entry name" value="Beta Polymerase, domain 2"/>
    <property type="match status" value="1"/>
</dbReference>
<dbReference type="InterPro" id="IPR007685">
    <property type="entry name" value="RelA_SpoT"/>
</dbReference>
<evidence type="ECO:0000259" key="8">
    <source>
        <dbReference type="PROSITE" id="PS51831"/>
    </source>
</evidence>
<feature type="compositionally biased region" description="Polar residues" evidence="6">
    <location>
        <begin position="554"/>
        <end position="566"/>
    </location>
</feature>
<name>A0ABV5ZA81_9GAMM</name>
<keyword evidence="10" id="KW-0808">Transferase</keyword>
<reference evidence="10 11" key="1">
    <citation type="submission" date="2024-09" db="EMBL/GenBank/DDBJ databases">
        <authorList>
            <person name="Sun Q."/>
            <person name="Mori K."/>
        </authorList>
    </citation>
    <scope>NUCLEOTIDE SEQUENCE [LARGE SCALE GENOMIC DNA]</scope>
    <source>
        <strain evidence="10 11">ATCC 51285</strain>
    </source>
</reference>
<dbReference type="Pfam" id="PF13291">
    <property type="entry name" value="ACT_4"/>
    <property type="match status" value="1"/>
</dbReference>
<dbReference type="Pfam" id="PF19296">
    <property type="entry name" value="RelA_AH_RIS"/>
    <property type="match status" value="1"/>
</dbReference>
<dbReference type="Pfam" id="PF02824">
    <property type="entry name" value="TGS"/>
    <property type="match status" value="1"/>
</dbReference>
<evidence type="ECO:0000256" key="4">
    <source>
        <dbReference type="ARBA" id="ARBA00047968"/>
    </source>
</evidence>
<dbReference type="GO" id="GO:0008728">
    <property type="term" value="F:GTP diphosphokinase activity"/>
    <property type="evidence" value="ECO:0007669"/>
    <property type="project" value="UniProtKB-EC"/>
</dbReference>
<dbReference type="SUPFAM" id="SSF81301">
    <property type="entry name" value="Nucleotidyltransferase"/>
    <property type="match status" value="1"/>
</dbReference>
<dbReference type="SUPFAM" id="SSF109604">
    <property type="entry name" value="HD-domain/PDEase-like"/>
    <property type="match status" value="1"/>
</dbReference>
<comment type="pathway">
    <text evidence="2">Purine metabolism; ppGpp biosynthesis; ppGpp from GDP: step 1/1.</text>
</comment>
<evidence type="ECO:0000256" key="2">
    <source>
        <dbReference type="ARBA" id="ARBA00024329"/>
    </source>
</evidence>